<dbReference type="InterPro" id="IPR011009">
    <property type="entry name" value="Kinase-like_dom_sf"/>
</dbReference>
<evidence type="ECO:0000313" key="1">
    <source>
        <dbReference type="EMBL" id="KAG2091218.1"/>
    </source>
</evidence>
<proteinExistence type="predicted"/>
<protein>
    <recommendedName>
        <fullName evidence="3">Protein kinase domain-containing protein</fullName>
    </recommendedName>
</protein>
<dbReference type="Proteomes" id="UP000823399">
    <property type="component" value="Unassembled WGS sequence"/>
</dbReference>
<dbReference type="InterPro" id="IPR051177">
    <property type="entry name" value="CIK-Related_Protein"/>
</dbReference>
<name>A0A9P7EUC4_9AGAM</name>
<feature type="non-terminal residue" evidence="1">
    <location>
        <position position="112"/>
    </location>
</feature>
<keyword evidence="2" id="KW-1185">Reference proteome</keyword>
<accession>A0A9P7EUC4</accession>
<dbReference type="GeneID" id="64692307"/>
<dbReference type="PANTHER" id="PTHR12984">
    <property type="entry name" value="SCY1-RELATED S/T PROTEIN KINASE-LIKE"/>
    <property type="match status" value="1"/>
</dbReference>
<evidence type="ECO:0008006" key="3">
    <source>
        <dbReference type="Google" id="ProtNLM"/>
    </source>
</evidence>
<dbReference type="Gene3D" id="3.30.200.20">
    <property type="entry name" value="Phosphorylase Kinase, domain 1"/>
    <property type="match status" value="1"/>
</dbReference>
<dbReference type="PANTHER" id="PTHR12984:SF3">
    <property type="entry name" value="N-TERMINAL KINASE-LIKE PROTEIN"/>
    <property type="match status" value="1"/>
</dbReference>
<gene>
    <name evidence="1" type="ORF">F5147DRAFT_528893</name>
</gene>
<dbReference type="RefSeq" id="XP_041286475.1">
    <property type="nucleotide sequence ID" value="XM_041430048.1"/>
</dbReference>
<comment type="caution">
    <text evidence="1">The sequence shown here is derived from an EMBL/GenBank/DDBJ whole genome shotgun (WGS) entry which is preliminary data.</text>
</comment>
<dbReference type="AlphaFoldDB" id="A0A9P7EUC4"/>
<reference evidence="1" key="1">
    <citation type="journal article" date="2020" name="New Phytol.">
        <title>Comparative genomics reveals dynamic genome evolution in host specialist ectomycorrhizal fungi.</title>
        <authorList>
            <person name="Lofgren L.A."/>
            <person name="Nguyen N.H."/>
            <person name="Vilgalys R."/>
            <person name="Ruytinx J."/>
            <person name="Liao H.L."/>
            <person name="Branco S."/>
            <person name="Kuo A."/>
            <person name="LaButti K."/>
            <person name="Lipzen A."/>
            <person name="Andreopoulos W."/>
            <person name="Pangilinan J."/>
            <person name="Riley R."/>
            <person name="Hundley H."/>
            <person name="Na H."/>
            <person name="Barry K."/>
            <person name="Grigoriev I.V."/>
            <person name="Stajich J.E."/>
            <person name="Kennedy P.G."/>
        </authorList>
    </citation>
    <scope>NUCLEOTIDE SEQUENCE</scope>
    <source>
        <strain evidence="1">FC423</strain>
    </source>
</reference>
<organism evidence="1 2">
    <name type="scientific">Suillus discolor</name>
    <dbReference type="NCBI Taxonomy" id="1912936"/>
    <lineage>
        <taxon>Eukaryota</taxon>
        <taxon>Fungi</taxon>
        <taxon>Dikarya</taxon>
        <taxon>Basidiomycota</taxon>
        <taxon>Agaricomycotina</taxon>
        <taxon>Agaricomycetes</taxon>
        <taxon>Agaricomycetidae</taxon>
        <taxon>Boletales</taxon>
        <taxon>Suillineae</taxon>
        <taxon>Suillaceae</taxon>
        <taxon>Suillus</taxon>
    </lineage>
</organism>
<dbReference type="OrthoDB" id="2675418at2759"/>
<dbReference type="GO" id="GO:0006409">
    <property type="term" value="P:tRNA export from nucleus"/>
    <property type="evidence" value="ECO:0007669"/>
    <property type="project" value="TreeGrafter"/>
</dbReference>
<evidence type="ECO:0000313" key="2">
    <source>
        <dbReference type="Proteomes" id="UP000823399"/>
    </source>
</evidence>
<dbReference type="GO" id="GO:0005737">
    <property type="term" value="C:cytoplasm"/>
    <property type="evidence" value="ECO:0007669"/>
    <property type="project" value="TreeGrafter"/>
</dbReference>
<dbReference type="EMBL" id="JABBWM010000098">
    <property type="protein sequence ID" value="KAG2091218.1"/>
    <property type="molecule type" value="Genomic_DNA"/>
</dbReference>
<sequence length="112" mass="12743">MDYLRSFGSAAVSTLVQKSGLNLPFSLGAKVYSCETFWTLYDATKREDGSLVSFFEYDVTHPLNKSTIPLARNSLRKLRTIQHPDVLRYIDVVESDSAICIMTERVRLLHQV</sequence>
<dbReference type="SUPFAM" id="SSF56112">
    <property type="entry name" value="Protein kinase-like (PK-like)"/>
    <property type="match status" value="1"/>
</dbReference>